<accession>A0A261SDZ9</accession>
<comment type="caution">
    <text evidence="3">The sequence shown here is derived from an EMBL/GenBank/DDBJ whole genome shotgun (WGS) entry which is preliminary data.</text>
</comment>
<reference evidence="3 4" key="1">
    <citation type="submission" date="2017-05" db="EMBL/GenBank/DDBJ databases">
        <title>Complete and WGS of Bordetella genogroups.</title>
        <authorList>
            <person name="Spilker T."/>
            <person name="LiPuma J."/>
        </authorList>
    </citation>
    <scope>NUCLEOTIDE SEQUENCE [LARGE SCALE GENOMIC DNA]</scope>
    <source>
        <strain evidence="3 4">AU17610</strain>
    </source>
</reference>
<dbReference type="EMBL" id="NEVL01000003">
    <property type="protein sequence ID" value="OZI35207.1"/>
    <property type="molecule type" value="Genomic_DNA"/>
</dbReference>
<dbReference type="OrthoDB" id="8610451at2"/>
<keyword evidence="1" id="KW-0732">Signal</keyword>
<protein>
    <recommendedName>
        <fullName evidence="2">DUF3298 domain-containing protein</fullName>
    </recommendedName>
</protein>
<proteinExistence type="predicted"/>
<name>A0A261SDZ9_9BORD</name>
<evidence type="ECO:0000256" key="1">
    <source>
        <dbReference type="SAM" id="SignalP"/>
    </source>
</evidence>
<dbReference type="Gene3D" id="3.30.565.40">
    <property type="entry name" value="Fervidobacterium nodosum Rt17-B1 like"/>
    <property type="match status" value="1"/>
</dbReference>
<dbReference type="InterPro" id="IPR021729">
    <property type="entry name" value="DUF3298"/>
</dbReference>
<evidence type="ECO:0000313" key="4">
    <source>
        <dbReference type="Proteomes" id="UP000217005"/>
    </source>
</evidence>
<dbReference type="Gene3D" id="3.90.640.20">
    <property type="entry name" value="Heat-shock cognate protein, ATPase"/>
    <property type="match status" value="1"/>
</dbReference>
<dbReference type="Proteomes" id="UP000217005">
    <property type="component" value="Unassembled WGS sequence"/>
</dbReference>
<gene>
    <name evidence="3" type="ORF">CEG14_08860</name>
</gene>
<evidence type="ECO:0000313" key="3">
    <source>
        <dbReference type="EMBL" id="OZI35207.1"/>
    </source>
</evidence>
<dbReference type="RefSeq" id="WP_094826017.1">
    <property type="nucleotide sequence ID" value="NZ_NEVL01000003.1"/>
</dbReference>
<dbReference type="AlphaFoldDB" id="A0A261SDZ9"/>
<sequence length="280" mass="30308">MAGSLSLTSWRTLAAATALAALAGCASAPPADITLAPGASPAASGGASPPANGRAVQVGNLRTERIEWKGVKPECSGECPTIEIDSVSFPDIPQLSKLVDRVLASLTGVDENLRGQYQSLSEYVQYFWRNAQGRDATYFKAQVRDVQAGVIAVELHTVQNFTGAAHGIPATVFLNWQLSSNTVLPLEAVLIAGRKAEFDALLKAAHQRWLATNEDAQRDRAAYDRMWPFQPSENFALTEKGLVIKYDAYSIAPYSHGEPELLIPYDQLRGVLKPEFLPRA</sequence>
<evidence type="ECO:0000259" key="2">
    <source>
        <dbReference type="Pfam" id="PF11738"/>
    </source>
</evidence>
<dbReference type="Pfam" id="PF11738">
    <property type="entry name" value="DUF3298"/>
    <property type="match status" value="1"/>
</dbReference>
<feature type="domain" description="DUF3298" evidence="2">
    <location>
        <begin position="194"/>
        <end position="266"/>
    </location>
</feature>
<dbReference type="InterPro" id="IPR037126">
    <property type="entry name" value="PdaC/RsiV-like_sf"/>
</dbReference>
<feature type="signal peptide" evidence="1">
    <location>
        <begin position="1"/>
        <end position="20"/>
    </location>
</feature>
<feature type="chain" id="PRO_5012627749" description="DUF3298 domain-containing protein" evidence="1">
    <location>
        <begin position="21"/>
        <end position="280"/>
    </location>
</feature>
<organism evidence="3 4">
    <name type="scientific">Bordetella genomosp. 1</name>
    <dbReference type="NCBI Taxonomy" id="1395607"/>
    <lineage>
        <taxon>Bacteria</taxon>
        <taxon>Pseudomonadati</taxon>
        <taxon>Pseudomonadota</taxon>
        <taxon>Betaproteobacteria</taxon>
        <taxon>Burkholderiales</taxon>
        <taxon>Alcaligenaceae</taxon>
        <taxon>Bordetella</taxon>
    </lineage>
</organism>